<dbReference type="RefSeq" id="WP_054552149.1">
    <property type="nucleotide sequence ID" value="NZ_LJTC01000003.1"/>
</dbReference>
<dbReference type="OrthoDB" id="9872727at2"/>
<name>A0A0P7E948_9GAMM</name>
<organism evidence="2 3">
    <name type="scientific">Pseudoalteromonas lipolytica</name>
    <dbReference type="NCBI Taxonomy" id="570156"/>
    <lineage>
        <taxon>Bacteria</taxon>
        <taxon>Pseudomonadati</taxon>
        <taxon>Pseudomonadota</taxon>
        <taxon>Gammaproteobacteria</taxon>
        <taxon>Alteromonadales</taxon>
        <taxon>Pseudoalteromonadaceae</taxon>
        <taxon>Pseudoalteromonas</taxon>
    </lineage>
</organism>
<dbReference type="PATRIC" id="fig|570156.3.peg.2237"/>
<sequence length="110" mass="12632">MKTIRWTIITIIFALSVYFEVVWIYYPVSVLFFIFALMGTIALFTVNSTDFAQGAIDRNLGWALYINSFINTGVLIYLGWNIVVLLYAVMICMGLSKRLTGLYKLRLKNT</sequence>
<keyword evidence="1" id="KW-1133">Transmembrane helix</keyword>
<dbReference type="EMBL" id="LJTC01000003">
    <property type="protein sequence ID" value="KPM84490.1"/>
    <property type="molecule type" value="Genomic_DNA"/>
</dbReference>
<reference evidence="2 3" key="1">
    <citation type="submission" date="2015-09" db="EMBL/GenBank/DDBJ databases">
        <title>Draft Genome Sequence of Pseudoalteromonas lipolytica UCD-48B.</title>
        <authorList>
            <person name="Krusor M."/>
            <person name="Coil D.A."/>
            <person name="Lang J.M."/>
            <person name="Eisen J.A."/>
            <person name="Alexiev A."/>
        </authorList>
    </citation>
    <scope>NUCLEOTIDE SEQUENCE [LARGE SCALE GENOMIC DNA]</scope>
    <source>
        <strain evidence="2 3">UCD-48B</strain>
    </source>
</reference>
<proteinExistence type="predicted"/>
<evidence type="ECO:0000256" key="1">
    <source>
        <dbReference type="SAM" id="Phobius"/>
    </source>
</evidence>
<keyword evidence="1" id="KW-0812">Transmembrane</keyword>
<dbReference type="AlphaFoldDB" id="A0A0P7E948"/>
<protein>
    <submittedName>
        <fullName evidence="2">Uncharacterized protein</fullName>
    </submittedName>
</protein>
<accession>A0A0P7E948</accession>
<keyword evidence="1" id="KW-0472">Membrane</keyword>
<dbReference type="Proteomes" id="UP000050378">
    <property type="component" value="Unassembled WGS sequence"/>
</dbReference>
<feature type="transmembrane region" description="Helical" evidence="1">
    <location>
        <begin position="69"/>
        <end position="96"/>
    </location>
</feature>
<comment type="caution">
    <text evidence="2">The sequence shown here is derived from an EMBL/GenBank/DDBJ whole genome shotgun (WGS) entry which is preliminary data.</text>
</comment>
<evidence type="ECO:0000313" key="3">
    <source>
        <dbReference type="Proteomes" id="UP000050378"/>
    </source>
</evidence>
<feature type="transmembrane region" description="Helical" evidence="1">
    <location>
        <begin position="30"/>
        <end position="49"/>
    </location>
</feature>
<evidence type="ECO:0000313" key="2">
    <source>
        <dbReference type="EMBL" id="KPM84490.1"/>
    </source>
</evidence>
<gene>
    <name evidence="2" type="ORF">AOG27_06240</name>
</gene>